<feature type="region of interest" description="Disordered" evidence="1">
    <location>
        <begin position="50"/>
        <end position="69"/>
    </location>
</feature>
<name>A0A4C1YWZ5_EUMVA</name>
<sequence length="69" mass="7521">MSRLLPIYDLNERKAPLLPRKAGQQAVAIRMSADRRNSIKPLTVYGPLRASACGRLSPPPQTATGRHVG</sequence>
<accession>A0A4C1YWZ5</accession>
<evidence type="ECO:0000313" key="3">
    <source>
        <dbReference type="Proteomes" id="UP000299102"/>
    </source>
</evidence>
<reference evidence="2 3" key="1">
    <citation type="journal article" date="2019" name="Commun. Biol.">
        <title>The bagworm genome reveals a unique fibroin gene that provides high tensile strength.</title>
        <authorList>
            <person name="Kono N."/>
            <person name="Nakamura H."/>
            <person name="Ohtoshi R."/>
            <person name="Tomita M."/>
            <person name="Numata K."/>
            <person name="Arakawa K."/>
        </authorList>
    </citation>
    <scope>NUCLEOTIDE SEQUENCE [LARGE SCALE GENOMIC DNA]</scope>
</reference>
<proteinExistence type="predicted"/>
<evidence type="ECO:0000256" key="1">
    <source>
        <dbReference type="SAM" id="MobiDB-lite"/>
    </source>
</evidence>
<protein>
    <submittedName>
        <fullName evidence="2">Uncharacterized protein</fullName>
    </submittedName>
</protein>
<organism evidence="2 3">
    <name type="scientific">Eumeta variegata</name>
    <name type="common">Bagworm moth</name>
    <name type="synonym">Eumeta japonica</name>
    <dbReference type="NCBI Taxonomy" id="151549"/>
    <lineage>
        <taxon>Eukaryota</taxon>
        <taxon>Metazoa</taxon>
        <taxon>Ecdysozoa</taxon>
        <taxon>Arthropoda</taxon>
        <taxon>Hexapoda</taxon>
        <taxon>Insecta</taxon>
        <taxon>Pterygota</taxon>
        <taxon>Neoptera</taxon>
        <taxon>Endopterygota</taxon>
        <taxon>Lepidoptera</taxon>
        <taxon>Glossata</taxon>
        <taxon>Ditrysia</taxon>
        <taxon>Tineoidea</taxon>
        <taxon>Psychidae</taxon>
        <taxon>Oiketicinae</taxon>
        <taxon>Eumeta</taxon>
    </lineage>
</organism>
<dbReference type="AlphaFoldDB" id="A0A4C1YWZ5"/>
<evidence type="ECO:0000313" key="2">
    <source>
        <dbReference type="EMBL" id="GBP79493.1"/>
    </source>
</evidence>
<dbReference type="EMBL" id="BGZK01001415">
    <property type="protein sequence ID" value="GBP79493.1"/>
    <property type="molecule type" value="Genomic_DNA"/>
</dbReference>
<comment type="caution">
    <text evidence="2">The sequence shown here is derived from an EMBL/GenBank/DDBJ whole genome shotgun (WGS) entry which is preliminary data.</text>
</comment>
<dbReference type="Proteomes" id="UP000299102">
    <property type="component" value="Unassembled WGS sequence"/>
</dbReference>
<gene>
    <name evidence="2" type="ORF">EVAR_59167_1</name>
</gene>
<keyword evidence="3" id="KW-1185">Reference proteome</keyword>